<sequence length="190" mass="20465">MCGGGGVGDGGGSGGDCCCSGLTQVWLGCEGRWREGTTQWLDRLLQHPSPDSLQSPLPFKMLINLPTLSRRFDLTKSKNNNDNNHGSIEGGRRVAEGGQSLENSRAKRAHTKHEAAKGQLKRSKLNPVPPHSHSATYYQPTKTPQAVRRCLSPALSRGKLGATQSPAQWPGQATQHHLLLLVAPVLPLQP</sequence>
<accession>A0A6A6C1B2</accession>
<dbReference type="Proteomes" id="UP000799537">
    <property type="component" value="Unassembled WGS sequence"/>
</dbReference>
<dbReference type="GeneID" id="54567514"/>
<name>A0A6A6C1B2_ZASCE</name>
<gene>
    <name evidence="2" type="ORF">M409DRAFT_59605</name>
</gene>
<evidence type="ECO:0000313" key="3">
    <source>
        <dbReference type="Proteomes" id="UP000799537"/>
    </source>
</evidence>
<feature type="compositionally biased region" description="Polar residues" evidence="1">
    <location>
        <begin position="133"/>
        <end position="144"/>
    </location>
</feature>
<protein>
    <submittedName>
        <fullName evidence="2">Uncharacterized protein</fullName>
    </submittedName>
</protein>
<proteinExistence type="predicted"/>
<reference evidence="2" key="1">
    <citation type="journal article" date="2020" name="Stud. Mycol.">
        <title>101 Dothideomycetes genomes: a test case for predicting lifestyles and emergence of pathogens.</title>
        <authorList>
            <person name="Haridas S."/>
            <person name="Albert R."/>
            <person name="Binder M."/>
            <person name="Bloem J."/>
            <person name="Labutti K."/>
            <person name="Salamov A."/>
            <person name="Andreopoulos B."/>
            <person name="Baker S."/>
            <person name="Barry K."/>
            <person name="Bills G."/>
            <person name="Bluhm B."/>
            <person name="Cannon C."/>
            <person name="Castanera R."/>
            <person name="Culley D."/>
            <person name="Daum C."/>
            <person name="Ezra D."/>
            <person name="Gonzalez J."/>
            <person name="Henrissat B."/>
            <person name="Kuo A."/>
            <person name="Liang C."/>
            <person name="Lipzen A."/>
            <person name="Lutzoni F."/>
            <person name="Magnuson J."/>
            <person name="Mondo S."/>
            <person name="Nolan M."/>
            <person name="Ohm R."/>
            <person name="Pangilinan J."/>
            <person name="Park H.-J."/>
            <person name="Ramirez L."/>
            <person name="Alfaro M."/>
            <person name="Sun H."/>
            <person name="Tritt A."/>
            <person name="Yoshinaga Y."/>
            <person name="Zwiers L.-H."/>
            <person name="Turgeon B."/>
            <person name="Goodwin S."/>
            <person name="Spatafora J."/>
            <person name="Crous P."/>
            <person name="Grigoriev I."/>
        </authorList>
    </citation>
    <scope>NUCLEOTIDE SEQUENCE</scope>
    <source>
        <strain evidence="2">ATCC 36951</strain>
    </source>
</reference>
<dbReference type="RefSeq" id="XP_033661700.1">
    <property type="nucleotide sequence ID" value="XM_033814242.1"/>
</dbReference>
<keyword evidence="3" id="KW-1185">Reference proteome</keyword>
<feature type="region of interest" description="Disordered" evidence="1">
    <location>
        <begin position="74"/>
        <end position="145"/>
    </location>
</feature>
<evidence type="ECO:0000256" key="1">
    <source>
        <dbReference type="SAM" id="MobiDB-lite"/>
    </source>
</evidence>
<dbReference type="AlphaFoldDB" id="A0A6A6C1B2"/>
<dbReference type="EMBL" id="ML993623">
    <property type="protein sequence ID" value="KAF2160811.1"/>
    <property type="molecule type" value="Genomic_DNA"/>
</dbReference>
<organism evidence="2 3">
    <name type="scientific">Zasmidium cellare ATCC 36951</name>
    <dbReference type="NCBI Taxonomy" id="1080233"/>
    <lineage>
        <taxon>Eukaryota</taxon>
        <taxon>Fungi</taxon>
        <taxon>Dikarya</taxon>
        <taxon>Ascomycota</taxon>
        <taxon>Pezizomycotina</taxon>
        <taxon>Dothideomycetes</taxon>
        <taxon>Dothideomycetidae</taxon>
        <taxon>Mycosphaerellales</taxon>
        <taxon>Mycosphaerellaceae</taxon>
        <taxon>Zasmidium</taxon>
    </lineage>
</organism>
<evidence type="ECO:0000313" key="2">
    <source>
        <dbReference type="EMBL" id="KAF2160811.1"/>
    </source>
</evidence>
<feature type="compositionally biased region" description="Polar residues" evidence="1">
    <location>
        <begin position="77"/>
        <end position="86"/>
    </location>
</feature>